<feature type="transmembrane region" description="Helical" evidence="3">
    <location>
        <begin position="95"/>
        <end position="123"/>
    </location>
</feature>
<protein>
    <recommendedName>
        <fullName evidence="1">diguanylate cyclase</fullName>
        <ecNumber evidence="1">2.7.7.65</ecNumber>
    </recommendedName>
</protein>
<dbReference type="KEGG" id="ome:OLMES_4143"/>
<evidence type="ECO:0000256" key="3">
    <source>
        <dbReference type="SAM" id="Phobius"/>
    </source>
</evidence>
<dbReference type="PANTHER" id="PTHR45138:SF9">
    <property type="entry name" value="DIGUANYLATE CYCLASE DGCM-RELATED"/>
    <property type="match status" value="1"/>
</dbReference>
<evidence type="ECO:0000313" key="5">
    <source>
        <dbReference type="EMBL" id="ARU58160.1"/>
    </source>
</evidence>
<keyword evidence="3" id="KW-0472">Membrane</keyword>
<feature type="domain" description="GGDEF" evidence="4">
    <location>
        <begin position="196"/>
        <end position="333"/>
    </location>
</feature>
<reference evidence="5 6" key="1">
    <citation type="submission" date="2017-05" db="EMBL/GenBank/DDBJ databases">
        <title>Genomic insights into alkan degradation activity of Oleiphilus messinensis.</title>
        <authorList>
            <person name="Kozyavkin S.A."/>
            <person name="Slesarev A.I."/>
            <person name="Golyshin P.N."/>
            <person name="Korzhenkov A."/>
            <person name="Golyshina O.N."/>
            <person name="Toshchakov S.V."/>
        </authorList>
    </citation>
    <scope>NUCLEOTIDE SEQUENCE [LARGE SCALE GENOMIC DNA]</scope>
    <source>
        <strain evidence="5 6">ME102</strain>
    </source>
</reference>
<accession>A0A1Y0ID32</accession>
<dbReference type="PROSITE" id="PS50887">
    <property type="entry name" value="GGDEF"/>
    <property type="match status" value="1"/>
</dbReference>
<dbReference type="EC" id="2.7.7.65" evidence="1"/>
<feature type="transmembrane region" description="Helical" evidence="3">
    <location>
        <begin position="66"/>
        <end position="89"/>
    </location>
</feature>
<dbReference type="Pfam" id="PF00990">
    <property type="entry name" value="GGDEF"/>
    <property type="match status" value="1"/>
</dbReference>
<dbReference type="SUPFAM" id="SSF55073">
    <property type="entry name" value="Nucleotide cyclase"/>
    <property type="match status" value="1"/>
</dbReference>
<feature type="transmembrane region" description="Helical" evidence="3">
    <location>
        <begin position="12"/>
        <end position="31"/>
    </location>
</feature>
<gene>
    <name evidence="5" type="ORF">OLMES_4143</name>
</gene>
<dbReference type="SMART" id="SM00267">
    <property type="entry name" value="GGDEF"/>
    <property type="match status" value="1"/>
</dbReference>
<keyword evidence="6" id="KW-1185">Reference proteome</keyword>
<dbReference type="InterPro" id="IPR029787">
    <property type="entry name" value="Nucleotide_cyclase"/>
</dbReference>
<evidence type="ECO:0000259" key="4">
    <source>
        <dbReference type="PROSITE" id="PS50887"/>
    </source>
</evidence>
<proteinExistence type="predicted"/>
<keyword evidence="3" id="KW-1133">Transmembrane helix</keyword>
<feature type="transmembrane region" description="Helical" evidence="3">
    <location>
        <begin position="135"/>
        <end position="154"/>
    </location>
</feature>
<dbReference type="RefSeq" id="WP_157678422.1">
    <property type="nucleotide sequence ID" value="NZ_CP021425.1"/>
</dbReference>
<dbReference type="Proteomes" id="UP000196027">
    <property type="component" value="Chromosome"/>
</dbReference>
<dbReference type="InterPro" id="IPR050469">
    <property type="entry name" value="Diguanylate_Cyclase"/>
</dbReference>
<sequence length="365" mass="40781">MSQTEINHHLRAKIYFGAALSAAFLACAGLLSGRIETGLIALIFSVLLALNTRFLMRPEKLLQQQILAHIIIIFLALVTLSSAFFQHGLAEQWAYLFPVIVFFIYPVKPAGVVVAIYSLLFALQIGHNFYGPVKIQLLINYLFCLMLTIAFVYLREVRERQLKPLRRTDNLTLASTREHLANDLSKEIQRSEREGSALSLLALTVDTESQPVAPNSGADSHESLLQQLGRTLHEELRLFDSYYRYEDQQFLITLPHTSTQDAIKKADRLRLTCKTKLANKISTKHNEQPGVTVSVGVTGLNVGDDADTMIRRALLALRKAQRGGANRTSTYIDDDQFSDDDALTLSTDPLSLDSYGSNDQGEPRT</sequence>
<organism evidence="5 6">
    <name type="scientific">Oleiphilus messinensis</name>
    <dbReference type="NCBI Taxonomy" id="141451"/>
    <lineage>
        <taxon>Bacteria</taxon>
        <taxon>Pseudomonadati</taxon>
        <taxon>Pseudomonadota</taxon>
        <taxon>Gammaproteobacteria</taxon>
        <taxon>Oceanospirillales</taxon>
        <taxon>Oleiphilaceae</taxon>
        <taxon>Oleiphilus</taxon>
    </lineage>
</organism>
<dbReference type="GO" id="GO:0005886">
    <property type="term" value="C:plasma membrane"/>
    <property type="evidence" value="ECO:0007669"/>
    <property type="project" value="TreeGrafter"/>
</dbReference>
<dbReference type="InterPro" id="IPR000160">
    <property type="entry name" value="GGDEF_dom"/>
</dbReference>
<dbReference type="GO" id="GO:0043709">
    <property type="term" value="P:cell adhesion involved in single-species biofilm formation"/>
    <property type="evidence" value="ECO:0007669"/>
    <property type="project" value="TreeGrafter"/>
</dbReference>
<dbReference type="OrthoDB" id="6358728at2"/>
<keyword evidence="3" id="KW-0812">Transmembrane</keyword>
<dbReference type="EMBL" id="CP021425">
    <property type="protein sequence ID" value="ARU58160.1"/>
    <property type="molecule type" value="Genomic_DNA"/>
</dbReference>
<evidence type="ECO:0000256" key="1">
    <source>
        <dbReference type="ARBA" id="ARBA00012528"/>
    </source>
</evidence>
<dbReference type="AlphaFoldDB" id="A0A1Y0ID32"/>
<dbReference type="NCBIfam" id="TIGR00254">
    <property type="entry name" value="GGDEF"/>
    <property type="match status" value="1"/>
</dbReference>
<dbReference type="InterPro" id="IPR043128">
    <property type="entry name" value="Rev_trsase/Diguanyl_cyclase"/>
</dbReference>
<dbReference type="GO" id="GO:1902201">
    <property type="term" value="P:negative regulation of bacterial-type flagellum-dependent cell motility"/>
    <property type="evidence" value="ECO:0007669"/>
    <property type="project" value="TreeGrafter"/>
</dbReference>
<dbReference type="Gene3D" id="3.30.70.270">
    <property type="match status" value="1"/>
</dbReference>
<dbReference type="PANTHER" id="PTHR45138">
    <property type="entry name" value="REGULATORY COMPONENTS OF SENSORY TRANSDUCTION SYSTEM"/>
    <property type="match status" value="1"/>
</dbReference>
<dbReference type="GO" id="GO:0052621">
    <property type="term" value="F:diguanylate cyclase activity"/>
    <property type="evidence" value="ECO:0007669"/>
    <property type="project" value="UniProtKB-EC"/>
</dbReference>
<feature type="transmembrane region" description="Helical" evidence="3">
    <location>
        <begin position="37"/>
        <end position="54"/>
    </location>
</feature>
<comment type="catalytic activity">
    <reaction evidence="2">
        <text>2 GTP = 3',3'-c-di-GMP + 2 diphosphate</text>
        <dbReference type="Rhea" id="RHEA:24898"/>
        <dbReference type="ChEBI" id="CHEBI:33019"/>
        <dbReference type="ChEBI" id="CHEBI:37565"/>
        <dbReference type="ChEBI" id="CHEBI:58805"/>
        <dbReference type="EC" id="2.7.7.65"/>
    </reaction>
</comment>
<evidence type="ECO:0000256" key="2">
    <source>
        <dbReference type="ARBA" id="ARBA00034247"/>
    </source>
</evidence>
<name>A0A1Y0ID32_9GAMM</name>
<evidence type="ECO:0000313" key="6">
    <source>
        <dbReference type="Proteomes" id="UP000196027"/>
    </source>
</evidence>